<protein>
    <submittedName>
        <fullName evidence="2">Uncharacterized protein</fullName>
    </submittedName>
</protein>
<reference evidence="2 3" key="1">
    <citation type="submission" date="2019-06" db="EMBL/GenBank/DDBJ databases">
        <title>Draft genomes of female and male turbot (Scophthalmus maximus).</title>
        <authorList>
            <person name="Xu H."/>
            <person name="Xu X.-W."/>
            <person name="Shao C."/>
            <person name="Chen S."/>
        </authorList>
    </citation>
    <scope>NUCLEOTIDE SEQUENCE [LARGE SCALE GENOMIC DNA]</scope>
    <source>
        <strain evidence="2">Ysfricsl-2016a</strain>
        <tissue evidence="2">Blood</tissue>
    </source>
</reference>
<name>A0A6A4RX82_SCOMX</name>
<feature type="region of interest" description="Disordered" evidence="1">
    <location>
        <begin position="56"/>
        <end position="88"/>
    </location>
</feature>
<evidence type="ECO:0000313" key="3">
    <source>
        <dbReference type="Proteomes" id="UP000438429"/>
    </source>
</evidence>
<comment type="caution">
    <text evidence="2">The sequence shown here is derived from an EMBL/GenBank/DDBJ whole genome shotgun (WGS) entry which is preliminary data.</text>
</comment>
<proteinExistence type="predicted"/>
<dbReference type="Proteomes" id="UP000438429">
    <property type="component" value="Unassembled WGS sequence"/>
</dbReference>
<sequence>MDHHSSSWLQRPNLTGVDNCAVDTDRNQMELHLKLIRHESERFVDVTSYTRGHVDTVDNEEEPEYRTTDPVMSGRLNSSFSGKALSLE</sequence>
<accession>A0A6A4RX82</accession>
<dbReference type="EMBL" id="VEVO01000022">
    <property type="protein sequence ID" value="KAF0023930.1"/>
    <property type="molecule type" value="Genomic_DNA"/>
</dbReference>
<organism evidence="2 3">
    <name type="scientific">Scophthalmus maximus</name>
    <name type="common">Turbot</name>
    <name type="synonym">Psetta maxima</name>
    <dbReference type="NCBI Taxonomy" id="52904"/>
    <lineage>
        <taxon>Eukaryota</taxon>
        <taxon>Metazoa</taxon>
        <taxon>Chordata</taxon>
        <taxon>Craniata</taxon>
        <taxon>Vertebrata</taxon>
        <taxon>Euteleostomi</taxon>
        <taxon>Actinopterygii</taxon>
        <taxon>Neopterygii</taxon>
        <taxon>Teleostei</taxon>
        <taxon>Neoteleostei</taxon>
        <taxon>Acanthomorphata</taxon>
        <taxon>Carangaria</taxon>
        <taxon>Pleuronectiformes</taxon>
        <taxon>Pleuronectoidei</taxon>
        <taxon>Scophthalmidae</taxon>
        <taxon>Scophthalmus</taxon>
    </lineage>
</organism>
<evidence type="ECO:0000256" key="1">
    <source>
        <dbReference type="SAM" id="MobiDB-lite"/>
    </source>
</evidence>
<gene>
    <name evidence="2" type="ORF">F2P81_024560</name>
</gene>
<evidence type="ECO:0000313" key="2">
    <source>
        <dbReference type="EMBL" id="KAF0023930.1"/>
    </source>
</evidence>
<dbReference type="AlphaFoldDB" id="A0A6A4RX82"/>